<feature type="region of interest" description="Disordered" evidence="4">
    <location>
        <begin position="746"/>
        <end position="771"/>
    </location>
</feature>
<feature type="compositionally biased region" description="Polar residues" evidence="4">
    <location>
        <begin position="640"/>
        <end position="663"/>
    </location>
</feature>
<dbReference type="Pfam" id="PF00400">
    <property type="entry name" value="WD40"/>
    <property type="match status" value="1"/>
</dbReference>
<protein>
    <recommendedName>
        <fullName evidence="7">WD40 repeat-like protein</fullName>
    </recommendedName>
</protein>
<feature type="compositionally biased region" description="Polar residues" evidence="4">
    <location>
        <begin position="602"/>
        <end position="613"/>
    </location>
</feature>
<keyword evidence="1 3" id="KW-0853">WD repeat</keyword>
<keyword evidence="2" id="KW-0677">Repeat</keyword>
<reference evidence="5" key="1">
    <citation type="journal article" date="2020" name="Fungal Divers.">
        <title>Resolving the Mortierellaceae phylogeny through synthesis of multi-gene phylogenetics and phylogenomics.</title>
        <authorList>
            <person name="Vandepol N."/>
            <person name="Liber J."/>
            <person name="Desiro A."/>
            <person name="Na H."/>
            <person name="Kennedy M."/>
            <person name="Barry K."/>
            <person name="Grigoriev I.V."/>
            <person name="Miller A.N."/>
            <person name="O'Donnell K."/>
            <person name="Stajich J.E."/>
            <person name="Bonito G."/>
        </authorList>
    </citation>
    <scope>NUCLEOTIDE SEQUENCE</scope>
    <source>
        <strain evidence="5">REB-010B</strain>
    </source>
</reference>
<dbReference type="Proteomes" id="UP000738325">
    <property type="component" value="Unassembled WGS sequence"/>
</dbReference>
<feature type="region of interest" description="Disordered" evidence="4">
    <location>
        <begin position="98"/>
        <end position="228"/>
    </location>
</feature>
<evidence type="ECO:0000313" key="6">
    <source>
        <dbReference type="Proteomes" id="UP000738325"/>
    </source>
</evidence>
<dbReference type="OrthoDB" id="3367at2759"/>
<feature type="compositionally biased region" description="Low complexity" evidence="4">
    <location>
        <begin position="625"/>
        <end position="639"/>
    </location>
</feature>
<keyword evidence="6" id="KW-1185">Reference proteome</keyword>
<dbReference type="EMBL" id="JAAAIP010000163">
    <property type="protein sequence ID" value="KAG0324092.1"/>
    <property type="molecule type" value="Genomic_DNA"/>
</dbReference>
<dbReference type="Gene3D" id="2.130.10.10">
    <property type="entry name" value="YVTN repeat-like/Quinoprotein amine dehydrogenase"/>
    <property type="match status" value="1"/>
</dbReference>
<dbReference type="PROSITE" id="PS50082">
    <property type="entry name" value="WD_REPEATS_2"/>
    <property type="match status" value="1"/>
</dbReference>
<evidence type="ECO:0000256" key="3">
    <source>
        <dbReference type="PROSITE-ProRule" id="PRU00221"/>
    </source>
</evidence>
<gene>
    <name evidence="5" type="ORF">BGZ99_002197</name>
</gene>
<dbReference type="InterPro" id="IPR001680">
    <property type="entry name" value="WD40_rpt"/>
</dbReference>
<dbReference type="GO" id="GO:0005634">
    <property type="term" value="C:nucleus"/>
    <property type="evidence" value="ECO:0007669"/>
    <property type="project" value="TreeGrafter"/>
</dbReference>
<organism evidence="5 6">
    <name type="scientific">Dissophora globulifera</name>
    <dbReference type="NCBI Taxonomy" id="979702"/>
    <lineage>
        <taxon>Eukaryota</taxon>
        <taxon>Fungi</taxon>
        <taxon>Fungi incertae sedis</taxon>
        <taxon>Mucoromycota</taxon>
        <taxon>Mortierellomycotina</taxon>
        <taxon>Mortierellomycetes</taxon>
        <taxon>Mortierellales</taxon>
        <taxon>Mortierellaceae</taxon>
        <taxon>Dissophora</taxon>
    </lineage>
</organism>
<evidence type="ECO:0008006" key="7">
    <source>
        <dbReference type="Google" id="ProtNLM"/>
    </source>
</evidence>
<feature type="compositionally biased region" description="Pro residues" evidence="4">
    <location>
        <begin position="148"/>
        <end position="161"/>
    </location>
</feature>
<dbReference type="PANTHER" id="PTHR14107">
    <property type="entry name" value="WD REPEAT PROTEIN"/>
    <property type="match status" value="1"/>
</dbReference>
<dbReference type="PANTHER" id="PTHR14107:SF16">
    <property type="entry name" value="AT02583P"/>
    <property type="match status" value="1"/>
</dbReference>
<dbReference type="InterPro" id="IPR036322">
    <property type="entry name" value="WD40_repeat_dom_sf"/>
</dbReference>
<dbReference type="InterPro" id="IPR015943">
    <property type="entry name" value="WD40/YVTN_repeat-like_dom_sf"/>
</dbReference>
<feature type="compositionally biased region" description="Polar residues" evidence="4">
    <location>
        <begin position="181"/>
        <end position="202"/>
    </location>
</feature>
<evidence type="ECO:0000313" key="5">
    <source>
        <dbReference type="EMBL" id="KAG0324092.1"/>
    </source>
</evidence>
<dbReference type="SMART" id="SM00320">
    <property type="entry name" value="WD40"/>
    <property type="match status" value="5"/>
</dbReference>
<feature type="repeat" description="WD" evidence="3">
    <location>
        <begin position="466"/>
        <end position="507"/>
    </location>
</feature>
<dbReference type="InterPro" id="IPR051362">
    <property type="entry name" value="WD_repeat_creC_regulators"/>
</dbReference>
<comment type="caution">
    <text evidence="5">The sequence shown here is derived from an EMBL/GenBank/DDBJ whole genome shotgun (WGS) entry which is preliminary data.</text>
</comment>
<proteinExistence type="predicted"/>
<dbReference type="GO" id="GO:0051286">
    <property type="term" value="C:cell tip"/>
    <property type="evidence" value="ECO:0007669"/>
    <property type="project" value="TreeGrafter"/>
</dbReference>
<feature type="compositionally biased region" description="Low complexity" evidence="4">
    <location>
        <begin position="111"/>
        <end position="122"/>
    </location>
</feature>
<evidence type="ECO:0000256" key="1">
    <source>
        <dbReference type="ARBA" id="ARBA00022574"/>
    </source>
</evidence>
<name>A0A9P6UXP4_9FUNG</name>
<feature type="compositionally biased region" description="Gly residues" evidence="4">
    <location>
        <begin position="209"/>
        <end position="218"/>
    </location>
</feature>
<dbReference type="GO" id="GO:0045013">
    <property type="term" value="P:carbon catabolite repression of transcription"/>
    <property type="evidence" value="ECO:0007669"/>
    <property type="project" value="TreeGrafter"/>
</dbReference>
<dbReference type="AlphaFoldDB" id="A0A9P6UXP4"/>
<dbReference type="SUPFAM" id="SSF50978">
    <property type="entry name" value="WD40 repeat-like"/>
    <property type="match status" value="1"/>
</dbReference>
<evidence type="ECO:0000256" key="4">
    <source>
        <dbReference type="SAM" id="MobiDB-lite"/>
    </source>
</evidence>
<accession>A0A9P6UXP4</accession>
<sequence length="824" mass="88794">MATSSLPPPPQDCLEFVAAEGRYELLKDIYLDQVLPHAVIPTFVSSVSVKYKDYLNSSSNGATHAAHTNGLDYHSILPTSHLDRVDEQLRDLKVSDERAADDALESHAPPSSSASTNTTTTTGVLSGNFHGTLVDIPLDNDDSGHLSPGPPHVVTPGPPPLKDSTSTKRLSDSHPDGQPLPLSSKSLGRSSTFPQHASSAAMQLQEEGAGAGAAGSNGGQTSFGTAGPSAASSAGFSSFFTGKRKKPKSNITKTNSTFVAKITANENLSKILANRVNEDVYLFWNTGRTFSWSDLGQKPNEPLSHISFTKAFPTSHDVNVLTRSCDHLDVIIGFSTGDIIWFNPFSNKYSRLNKQAIIKDSPVTMIKWMPGSESQFMASFQDGTIVIMDKDRDDNTFSVAAPPHENSFHATKPKHGRHNPLSHWNISKKPVSAFAFSPDLQHVAVVALDGGLRIIDFRHERLIESFQSYFGAVSCVCWSPDGKYILTGGQDDLVTIWSFKDLRIVARCQGHQSYVTGVAFDSWRCDERNYRFGSVGEDAKLLLWDFSVNALHKPKAATMQRRGSSGTVQGVSGGSGGAFKPGHRSKASITSLRGPGGHSLFSGHNRSSLSQRLTIPDPNALTKDTTTTTATTTTTTTTTEVTPAQDTSKGPSGTPSIASSARHYTSDVTNSSSASSSSFTSLSESFVTTGSNNSVQTTEDKATSKKQTLQQARGLPNLYINRQHPHPVEGGASGSHGLASMFMTHRQQGHGHQQHQENANGLEPGVRPPEPRSHVAMLQPLMATAIHHEPLASITFREDAVMTSDRRGHIKVWKRPSASATARH</sequence>
<dbReference type="GO" id="GO:0032153">
    <property type="term" value="C:cell division site"/>
    <property type="evidence" value="ECO:0007669"/>
    <property type="project" value="TreeGrafter"/>
</dbReference>
<evidence type="ECO:0000256" key="2">
    <source>
        <dbReference type="ARBA" id="ARBA00022737"/>
    </source>
</evidence>
<feature type="compositionally biased region" description="Basic and acidic residues" evidence="4">
    <location>
        <begin position="165"/>
        <end position="175"/>
    </location>
</feature>
<feature type="region of interest" description="Disordered" evidence="4">
    <location>
        <begin position="557"/>
        <end position="709"/>
    </location>
</feature>
<dbReference type="PROSITE" id="PS50294">
    <property type="entry name" value="WD_REPEATS_REGION"/>
    <property type="match status" value="1"/>
</dbReference>
<feature type="compositionally biased region" description="Low complexity" evidence="4">
    <location>
        <begin position="666"/>
        <end position="689"/>
    </location>
</feature>